<reference evidence="2" key="1">
    <citation type="submission" date="2021-01" db="EMBL/GenBank/DDBJ databases">
        <title>Whole genome shotgun sequence of Virgisporangium ochraceum NBRC 16418.</title>
        <authorList>
            <person name="Komaki H."/>
            <person name="Tamura T."/>
        </authorList>
    </citation>
    <scope>NUCLEOTIDE SEQUENCE</scope>
    <source>
        <strain evidence="2">NBRC 16418</strain>
    </source>
</reference>
<gene>
    <name evidence="2" type="ORF">Voc01_061860</name>
</gene>
<comment type="caution">
    <text evidence="2">The sequence shown here is derived from an EMBL/GenBank/DDBJ whole genome shotgun (WGS) entry which is preliminary data.</text>
</comment>
<proteinExistence type="predicted"/>
<dbReference type="Proteomes" id="UP000635606">
    <property type="component" value="Unassembled WGS sequence"/>
</dbReference>
<accession>A0A8J3ZVR9</accession>
<keyword evidence="1" id="KW-0175">Coiled coil</keyword>
<dbReference type="EMBL" id="BOPH01000087">
    <property type="protein sequence ID" value="GIJ71269.1"/>
    <property type="molecule type" value="Genomic_DNA"/>
</dbReference>
<evidence type="ECO:0000256" key="1">
    <source>
        <dbReference type="SAM" id="Coils"/>
    </source>
</evidence>
<dbReference type="AlphaFoldDB" id="A0A8J3ZVR9"/>
<evidence type="ECO:0000313" key="3">
    <source>
        <dbReference type="Proteomes" id="UP000635606"/>
    </source>
</evidence>
<feature type="coiled-coil region" evidence="1">
    <location>
        <begin position="238"/>
        <end position="283"/>
    </location>
</feature>
<evidence type="ECO:0000313" key="2">
    <source>
        <dbReference type="EMBL" id="GIJ71269.1"/>
    </source>
</evidence>
<sequence>MTVFGEAGRPWVLVAGAERDSPLVATIQRYASVITVLSTHEPSAEVRQSDYDAIVVVGDIGVLDRGLNVIQFGGTTLRDEFKYVDSGTAVFFFIENAAEGLAGKLEVASGLPEQVAKLARESLGPWLLENSPRAILKYHVTRRTGTANTSTLAAVRRDKLSVIQPLVSEFGGRPCAGYWSRDVSSQGGLPQHWWLPEKTPDSGSWIAAIFSVWRELDPVAFPTRADWETDPQWMTKSEIDALTQLEQAEQELDSTTRQLKERVSELRVKLDDLRMATNNLDRRLLSSQGDDLKNETARALAELGFRIVDSDEARIAENSSLLEDLEVHDGTSWVAIAEVRGYGKGAKTSDFQRLARAARGFERRNGRDADARWYIVNHNLSQPPSERRPVLAGAESDVQEFALDNGCVIDTRDLFRLRESVRSGDMDAVAARTLLKECRGIYVHAMYVPDTANPSP</sequence>
<protein>
    <submittedName>
        <fullName evidence="2">Uncharacterized protein</fullName>
    </submittedName>
</protein>
<organism evidence="2 3">
    <name type="scientific">Virgisporangium ochraceum</name>
    <dbReference type="NCBI Taxonomy" id="65505"/>
    <lineage>
        <taxon>Bacteria</taxon>
        <taxon>Bacillati</taxon>
        <taxon>Actinomycetota</taxon>
        <taxon>Actinomycetes</taxon>
        <taxon>Micromonosporales</taxon>
        <taxon>Micromonosporaceae</taxon>
        <taxon>Virgisporangium</taxon>
    </lineage>
</organism>
<keyword evidence="3" id="KW-1185">Reference proteome</keyword>
<name>A0A8J3ZVR9_9ACTN</name>